<evidence type="ECO:0000256" key="1">
    <source>
        <dbReference type="ARBA" id="ARBA00004651"/>
    </source>
</evidence>
<comment type="subcellular location">
    <subcellularLocation>
        <location evidence="1">Cell membrane</location>
        <topology evidence="1">Multi-pass membrane protein</topology>
    </subcellularLocation>
</comment>
<evidence type="ECO:0000259" key="8">
    <source>
        <dbReference type="Pfam" id="PF02687"/>
    </source>
</evidence>
<evidence type="ECO:0000313" key="10">
    <source>
        <dbReference type="Proteomes" id="UP000256337"/>
    </source>
</evidence>
<dbReference type="PANTHER" id="PTHR30572:SF4">
    <property type="entry name" value="ABC TRANSPORTER PERMEASE YTRF"/>
    <property type="match status" value="1"/>
</dbReference>
<dbReference type="Pfam" id="PF02687">
    <property type="entry name" value="FtsX"/>
    <property type="match status" value="1"/>
</dbReference>
<comment type="caution">
    <text evidence="9">The sequence shown here is derived from an EMBL/GenBank/DDBJ whole genome shotgun (WGS) entry which is preliminary data.</text>
</comment>
<comment type="similarity">
    <text evidence="6">Belongs to the ABC-4 integral membrane protein family.</text>
</comment>
<dbReference type="PANTHER" id="PTHR30572">
    <property type="entry name" value="MEMBRANE COMPONENT OF TRANSPORTER-RELATED"/>
    <property type="match status" value="1"/>
</dbReference>
<dbReference type="Proteomes" id="UP000256337">
    <property type="component" value="Unassembled WGS sequence"/>
</dbReference>
<dbReference type="AlphaFoldDB" id="A0AAX1RVI6"/>
<protein>
    <submittedName>
        <fullName evidence="9">ABC transporter permease</fullName>
    </submittedName>
</protein>
<dbReference type="RefSeq" id="WP_115856466.1">
    <property type="nucleotide sequence ID" value="NZ_CAJUZR010000009.1"/>
</dbReference>
<dbReference type="InterPro" id="IPR050250">
    <property type="entry name" value="Macrolide_Exporter_MacB"/>
</dbReference>
<feature type="transmembrane region" description="Helical" evidence="7">
    <location>
        <begin position="263"/>
        <end position="290"/>
    </location>
</feature>
<gene>
    <name evidence="9" type="ORF">DOS76_05430</name>
</gene>
<keyword evidence="5 7" id="KW-0472">Membrane</keyword>
<evidence type="ECO:0000313" key="9">
    <source>
        <dbReference type="EMBL" id="REI22423.1"/>
    </source>
</evidence>
<evidence type="ECO:0000256" key="4">
    <source>
        <dbReference type="ARBA" id="ARBA00022989"/>
    </source>
</evidence>
<name>A0AAX1RVI6_9STAP</name>
<dbReference type="EMBL" id="QKYD01000085">
    <property type="protein sequence ID" value="REI22423.1"/>
    <property type="molecule type" value="Genomic_DNA"/>
</dbReference>
<organism evidence="9 10">
    <name type="scientific">Staphylococcus felis</name>
    <dbReference type="NCBI Taxonomy" id="46127"/>
    <lineage>
        <taxon>Bacteria</taxon>
        <taxon>Bacillati</taxon>
        <taxon>Bacillota</taxon>
        <taxon>Bacilli</taxon>
        <taxon>Bacillales</taxon>
        <taxon>Staphylococcaceae</taxon>
        <taxon>Staphylococcus</taxon>
    </lineage>
</organism>
<feature type="transmembrane region" description="Helical" evidence="7">
    <location>
        <begin position="21"/>
        <end position="39"/>
    </location>
</feature>
<keyword evidence="2" id="KW-1003">Cell membrane</keyword>
<keyword evidence="4 7" id="KW-1133">Transmembrane helix</keyword>
<evidence type="ECO:0000256" key="3">
    <source>
        <dbReference type="ARBA" id="ARBA00022692"/>
    </source>
</evidence>
<dbReference type="GO" id="GO:0005886">
    <property type="term" value="C:plasma membrane"/>
    <property type="evidence" value="ECO:0007669"/>
    <property type="project" value="UniProtKB-SubCell"/>
</dbReference>
<dbReference type="GO" id="GO:0022857">
    <property type="term" value="F:transmembrane transporter activity"/>
    <property type="evidence" value="ECO:0007669"/>
    <property type="project" value="TreeGrafter"/>
</dbReference>
<evidence type="ECO:0000256" key="2">
    <source>
        <dbReference type="ARBA" id="ARBA00022475"/>
    </source>
</evidence>
<evidence type="ECO:0000256" key="6">
    <source>
        <dbReference type="ARBA" id="ARBA00038076"/>
    </source>
</evidence>
<feature type="domain" description="ABC3 transporter permease C-terminal" evidence="8">
    <location>
        <begin position="269"/>
        <end position="380"/>
    </location>
</feature>
<evidence type="ECO:0000256" key="7">
    <source>
        <dbReference type="SAM" id="Phobius"/>
    </source>
</evidence>
<keyword evidence="3 7" id="KW-0812">Transmembrane</keyword>
<proteinExistence type="inferred from homology"/>
<evidence type="ECO:0000256" key="5">
    <source>
        <dbReference type="ARBA" id="ARBA00023136"/>
    </source>
</evidence>
<feature type="transmembrane region" description="Helical" evidence="7">
    <location>
        <begin position="311"/>
        <end position="340"/>
    </location>
</feature>
<accession>A0AAX1RVI6</accession>
<dbReference type="InterPro" id="IPR003838">
    <property type="entry name" value="ABC3_permease_C"/>
</dbReference>
<reference evidence="9 10" key="1">
    <citation type="journal article" date="2018" name="Vet. Microbiol.">
        <title>Characterisation of Staphylococcus felis isolated from cats using whole genome sequencing.</title>
        <authorList>
            <person name="Worthing K."/>
            <person name="Pang S."/>
            <person name="Trott D.J."/>
            <person name="Abraham S."/>
            <person name="Coombs G.W."/>
            <person name="Jordan D."/>
            <person name="McIntyre L."/>
            <person name="Davies M.R."/>
            <person name="Norris J."/>
        </authorList>
    </citation>
    <scope>NUCLEOTIDE SEQUENCE [LARGE SCALE GENOMIC DNA]</scope>
    <source>
        <strain evidence="9 10">F25</strain>
    </source>
</reference>
<feature type="transmembrane region" description="Helical" evidence="7">
    <location>
        <begin position="352"/>
        <end position="377"/>
    </location>
</feature>
<sequence length="386" mass="43189">MKYYQIFKDVLKLLKRNKRQSILTSIAIGIATFVVLIILSSQSYTFNALSEDMKIDEHTTSLTFTPHDKLDLEGFTDEDSQIIQKQTGYHPKLISSSYGKMIPVKLNGNQQILSFRTEHNLKENHVELPEVLKGKDIHHIQNVGQVAISDKALMKLTRSNDIENGLDKVLTIDQRQYKIKTIYQSSAVKEVIPDMIISTESEKAILKNHVFYDEMKVSTSKTSDIYRMLAILDQKGTHRERGTYDFIDNVQTYKDTKKEANTILNFIAILSSISIFVAGFGVMNAMFSTVSERSREIAIRRALGAKKSHIYLSYMIEGTLLSIMGGIMGVISAFIFIALMNLSGLDSAVSTIQVLITLAATAILGVLFSMLPAMVAANKNVVEGMK</sequence>